<feature type="transmembrane region" description="Helical" evidence="1">
    <location>
        <begin position="12"/>
        <end position="31"/>
    </location>
</feature>
<evidence type="ECO:0000256" key="1">
    <source>
        <dbReference type="SAM" id="Phobius"/>
    </source>
</evidence>
<sequence>MLEKNKILKKFMLIQMFCVLGLNIFVLHFLMNGPRKEMKNLFLENQIFHLNYLISFLGSFIVEIL</sequence>
<gene>
    <name evidence="2" type="ORF">GLOIN_2v1622046</name>
</gene>
<keyword evidence="3" id="KW-1185">Reference proteome</keyword>
<feature type="transmembrane region" description="Helical" evidence="1">
    <location>
        <begin position="46"/>
        <end position="64"/>
    </location>
</feature>
<keyword evidence="1" id="KW-1133">Transmembrane helix</keyword>
<reference evidence="2 3" key="2">
    <citation type="journal article" date="2018" name="New Phytol.">
        <title>High intraspecific genome diversity in the model arbuscular mycorrhizal symbiont Rhizophagus irregularis.</title>
        <authorList>
            <person name="Chen E.C.H."/>
            <person name="Morin E."/>
            <person name="Beaudet D."/>
            <person name="Noel J."/>
            <person name="Yildirir G."/>
            <person name="Ndikumana S."/>
            <person name="Charron P."/>
            <person name="St-Onge C."/>
            <person name="Giorgi J."/>
            <person name="Kruger M."/>
            <person name="Marton T."/>
            <person name="Ropars J."/>
            <person name="Grigoriev I.V."/>
            <person name="Hainaut M."/>
            <person name="Henrissat B."/>
            <person name="Roux C."/>
            <person name="Martin F."/>
            <person name="Corradi N."/>
        </authorList>
    </citation>
    <scope>NUCLEOTIDE SEQUENCE [LARGE SCALE GENOMIC DNA]</scope>
    <source>
        <strain evidence="2 3">DAOM 197198</strain>
    </source>
</reference>
<dbReference type="Proteomes" id="UP000018888">
    <property type="component" value="Unassembled WGS sequence"/>
</dbReference>
<feature type="non-terminal residue" evidence="2">
    <location>
        <position position="65"/>
    </location>
</feature>
<accession>A0A2P4PWY7</accession>
<reference evidence="2 3" key="1">
    <citation type="journal article" date="2013" name="Proc. Natl. Acad. Sci. U.S.A.">
        <title>Genome of an arbuscular mycorrhizal fungus provides insight into the oldest plant symbiosis.</title>
        <authorList>
            <person name="Tisserant E."/>
            <person name="Malbreil M."/>
            <person name="Kuo A."/>
            <person name="Kohler A."/>
            <person name="Symeonidi A."/>
            <person name="Balestrini R."/>
            <person name="Charron P."/>
            <person name="Duensing N."/>
            <person name="Frei Dit Frey N."/>
            <person name="Gianinazzi-Pearson V."/>
            <person name="Gilbert L.B."/>
            <person name="Handa Y."/>
            <person name="Herr J.R."/>
            <person name="Hijri M."/>
            <person name="Koul R."/>
            <person name="Kawaguchi M."/>
            <person name="Krajinski F."/>
            <person name="Lammers P.J."/>
            <person name="Masclaux F.G."/>
            <person name="Murat C."/>
            <person name="Morin E."/>
            <person name="Ndikumana S."/>
            <person name="Pagni M."/>
            <person name="Petitpierre D."/>
            <person name="Requena N."/>
            <person name="Rosikiewicz P."/>
            <person name="Riley R."/>
            <person name="Saito K."/>
            <person name="San Clemente H."/>
            <person name="Shapiro H."/>
            <person name="van Tuinen D."/>
            <person name="Becard G."/>
            <person name="Bonfante P."/>
            <person name="Paszkowski U."/>
            <person name="Shachar-Hill Y.Y."/>
            <person name="Tuskan G.A."/>
            <person name="Young P.W."/>
            <person name="Sanders I.R."/>
            <person name="Henrissat B."/>
            <person name="Rensing S.A."/>
            <person name="Grigoriev I.V."/>
            <person name="Corradi N."/>
            <person name="Roux C."/>
            <person name="Martin F."/>
        </authorList>
    </citation>
    <scope>NUCLEOTIDE SEQUENCE [LARGE SCALE GENOMIC DNA]</scope>
    <source>
        <strain evidence="2 3">DAOM 197198</strain>
    </source>
</reference>
<name>A0A2P4PWY7_RHIID</name>
<keyword evidence="1" id="KW-0812">Transmembrane</keyword>
<comment type="caution">
    <text evidence="2">The sequence shown here is derived from an EMBL/GenBank/DDBJ whole genome shotgun (WGS) entry which is preliminary data.</text>
</comment>
<evidence type="ECO:0000313" key="2">
    <source>
        <dbReference type="EMBL" id="POG69907.1"/>
    </source>
</evidence>
<dbReference type="AlphaFoldDB" id="A0A2P4PWY7"/>
<proteinExistence type="predicted"/>
<evidence type="ECO:0000313" key="3">
    <source>
        <dbReference type="Proteomes" id="UP000018888"/>
    </source>
</evidence>
<organism evidence="2 3">
    <name type="scientific">Rhizophagus irregularis (strain DAOM 181602 / DAOM 197198 / MUCL 43194)</name>
    <name type="common">Arbuscular mycorrhizal fungus</name>
    <name type="synonym">Glomus intraradices</name>
    <dbReference type="NCBI Taxonomy" id="747089"/>
    <lineage>
        <taxon>Eukaryota</taxon>
        <taxon>Fungi</taxon>
        <taxon>Fungi incertae sedis</taxon>
        <taxon>Mucoromycota</taxon>
        <taxon>Glomeromycotina</taxon>
        <taxon>Glomeromycetes</taxon>
        <taxon>Glomerales</taxon>
        <taxon>Glomeraceae</taxon>
        <taxon>Rhizophagus</taxon>
    </lineage>
</organism>
<keyword evidence="1" id="KW-0472">Membrane</keyword>
<protein>
    <submittedName>
        <fullName evidence="2">Uncharacterized protein</fullName>
    </submittedName>
</protein>
<dbReference type="EMBL" id="AUPC02000128">
    <property type="protein sequence ID" value="POG69907.1"/>
    <property type="molecule type" value="Genomic_DNA"/>
</dbReference>